<evidence type="ECO:0000256" key="1">
    <source>
        <dbReference type="ARBA" id="ARBA00009964"/>
    </source>
</evidence>
<dbReference type="Pfam" id="PF01527">
    <property type="entry name" value="HTH_Tnp_1"/>
    <property type="match status" value="1"/>
</dbReference>
<dbReference type="Proteomes" id="UP000809440">
    <property type="component" value="Unassembled WGS sequence"/>
</dbReference>
<dbReference type="GO" id="GO:0043565">
    <property type="term" value="F:sequence-specific DNA binding"/>
    <property type="evidence" value="ECO:0007669"/>
    <property type="project" value="InterPro"/>
</dbReference>
<evidence type="ECO:0000313" key="5">
    <source>
        <dbReference type="Proteomes" id="UP000809440"/>
    </source>
</evidence>
<dbReference type="GO" id="GO:0006313">
    <property type="term" value="P:DNA transposition"/>
    <property type="evidence" value="ECO:0007669"/>
    <property type="project" value="InterPro"/>
</dbReference>
<dbReference type="Gene3D" id="1.10.10.10">
    <property type="entry name" value="Winged helix-like DNA-binding domain superfamily/Winged helix DNA-binding domain"/>
    <property type="match status" value="1"/>
</dbReference>
<dbReference type="InterPro" id="IPR010921">
    <property type="entry name" value="Trp_repressor/repl_initiator"/>
</dbReference>
<keyword evidence="5" id="KW-1185">Reference proteome</keyword>
<dbReference type="InterPro" id="IPR002514">
    <property type="entry name" value="Transposase_8"/>
</dbReference>
<organism evidence="2 4">
    <name type="scientific">Marivita cryptomonadis</name>
    <dbReference type="NCBI Taxonomy" id="505252"/>
    <lineage>
        <taxon>Bacteria</taxon>
        <taxon>Pseudomonadati</taxon>
        <taxon>Pseudomonadota</taxon>
        <taxon>Alphaproteobacteria</taxon>
        <taxon>Rhodobacterales</taxon>
        <taxon>Roseobacteraceae</taxon>
        <taxon>Marivita</taxon>
    </lineage>
</organism>
<dbReference type="EMBL" id="JAFBXE010000008">
    <property type="protein sequence ID" value="MBM2413205.1"/>
    <property type="molecule type" value="Genomic_DNA"/>
</dbReference>
<dbReference type="PANTHER" id="PTHR37936:SF3">
    <property type="entry name" value="TRANSPOSASE INSC FOR INSERTION ELEMENT IS2A-RELATED"/>
    <property type="match status" value="1"/>
</dbReference>
<dbReference type="GO" id="GO:0004803">
    <property type="term" value="F:transposase activity"/>
    <property type="evidence" value="ECO:0007669"/>
    <property type="project" value="InterPro"/>
</dbReference>
<evidence type="ECO:0000313" key="2">
    <source>
        <dbReference type="EMBL" id="MBM2413205.1"/>
    </source>
</evidence>
<dbReference type="InterPro" id="IPR036388">
    <property type="entry name" value="WH-like_DNA-bd_sf"/>
</dbReference>
<evidence type="ECO:0000313" key="3">
    <source>
        <dbReference type="EMBL" id="MBM2417873.1"/>
    </source>
</evidence>
<comment type="similarity">
    <text evidence="1">Belongs to the transposase 8 family.</text>
</comment>
<protein>
    <submittedName>
        <fullName evidence="2">Transposase</fullName>
    </submittedName>
</protein>
<sequence length="131" mass="15050">MDAHENTPRIEVLSVTDTGRRRRWTDDEKVRIVEESRRDGETVAEVARRHEISRSQLYDWRYRYKHGLLGGYGPEFLRVLPFEGGSGANDGPRTSSPGMTIDLGEWCRVTVPADFDMDAVARLLDRLKVMQ</sequence>
<dbReference type="Proteomes" id="UP000755667">
    <property type="component" value="Unassembled WGS sequence"/>
</dbReference>
<comment type="caution">
    <text evidence="2">The sequence shown here is derived from an EMBL/GenBank/DDBJ whole genome shotgun (WGS) entry which is preliminary data.</text>
</comment>
<dbReference type="RefSeq" id="WP_138488237.1">
    <property type="nucleotide sequence ID" value="NZ_JAFBWU010000008.1"/>
</dbReference>
<reference evidence="2 5" key="1">
    <citation type="submission" date="2021-01" db="EMBL/GenBank/DDBJ databases">
        <title>Diatom-associated Roseobacters Show Island Model of Population Structure.</title>
        <authorList>
            <person name="Qu L."/>
            <person name="Feng X."/>
            <person name="Chen Y."/>
            <person name="Li L."/>
            <person name="Wang X."/>
            <person name="Hu Z."/>
            <person name="Wang H."/>
            <person name="Luo H."/>
        </authorList>
    </citation>
    <scope>NUCLEOTIDE SEQUENCE</scope>
    <source>
        <strain evidence="3 5">CC28-63</strain>
        <strain evidence="2">CC28-69</strain>
    </source>
</reference>
<dbReference type="AlphaFoldDB" id="A0A9Q2S0D2"/>
<evidence type="ECO:0000313" key="4">
    <source>
        <dbReference type="Proteomes" id="UP000755667"/>
    </source>
</evidence>
<dbReference type="NCBIfam" id="NF047595">
    <property type="entry name" value="IS66_ISRel24_TnpA"/>
    <property type="match status" value="1"/>
</dbReference>
<dbReference type="SUPFAM" id="SSF48295">
    <property type="entry name" value="TrpR-like"/>
    <property type="match status" value="1"/>
</dbReference>
<accession>A0A9Q2S0D2</accession>
<proteinExistence type="inferred from homology"/>
<dbReference type="EMBL" id="JAFBXF010000008">
    <property type="protein sequence ID" value="MBM2417873.1"/>
    <property type="molecule type" value="Genomic_DNA"/>
</dbReference>
<dbReference type="PANTHER" id="PTHR37936">
    <property type="entry name" value="TRANSPOSASE INSC FOR INSERTION ELEMENT IS2A-RELATED"/>
    <property type="match status" value="1"/>
</dbReference>
<gene>
    <name evidence="2" type="ORF">JQX41_12885</name>
    <name evidence="3" type="ORF">JQX48_12890</name>
</gene>
<name>A0A9Q2S0D2_9RHOB</name>